<comment type="caution">
    <text evidence="1">The sequence shown here is derived from an EMBL/GenBank/DDBJ whole genome shotgun (WGS) entry which is preliminary data.</text>
</comment>
<evidence type="ECO:0000313" key="1">
    <source>
        <dbReference type="EMBL" id="NOG31771.1"/>
    </source>
</evidence>
<dbReference type="EMBL" id="JABFHI010000003">
    <property type="protein sequence ID" value="NOG31771.1"/>
    <property type="molecule type" value="Genomic_DNA"/>
</dbReference>
<keyword evidence="2" id="KW-1185">Reference proteome</keyword>
<sequence length="72" mass="7741">MGGGIYNSYFAEDGTYEDASGGGNYEITEDGVCYPDTDYGCYAAEINGNQLEWFKDGESVGTGMIEEGNTLQ</sequence>
<accession>A0A7Y3XAZ1</accession>
<dbReference type="Proteomes" id="UP000588806">
    <property type="component" value="Unassembled WGS sequence"/>
</dbReference>
<reference evidence="1 2" key="1">
    <citation type="submission" date="2020-05" db="EMBL/GenBank/DDBJ databases">
        <authorList>
            <person name="Ruan W."/>
            <person name="Jeon C.O."/>
            <person name="Chun B.H."/>
        </authorList>
    </citation>
    <scope>NUCLEOTIDE SEQUENCE [LARGE SCALE GENOMIC DNA]</scope>
    <source>
        <strain evidence="1 2">TBZ9</strain>
    </source>
</reference>
<gene>
    <name evidence="1" type="ORF">HLB35_08315</name>
</gene>
<evidence type="ECO:0000313" key="2">
    <source>
        <dbReference type="Proteomes" id="UP000588806"/>
    </source>
</evidence>
<organism evidence="1 2">
    <name type="scientific">Vreelandella azerica</name>
    <dbReference type="NCBI Taxonomy" id="2732867"/>
    <lineage>
        <taxon>Bacteria</taxon>
        <taxon>Pseudomonadati</taxon>
        <taxon>Pseudomonadota</taxon>
        <taxon>Gammaproteobacteria</taxon>
        <taxon>Oceanospirillales</taxon>
        <taxon>Halomonadaceae</taxon>
        <taxon>Vreelandella</taxon>
    </lineage>
</organism>
<dbReference type="AlphaFoldDB" id="A0A7Y3XAZ1"/>
<reference evidence="1 2" key="2">
    <citation type="submission" date="2020-06" db="EMBL/GenBank/DDBJ databases">
        <title>Halomonas songnenensis sp. nov., a moderately halophilic bacterium isolated from saline and alkaline soils.</title>
        <authorList>
            <person name="Jiang J."/>
            <person name="Pan Y."/>
        </authorList>
    </citation>
    <scope>NUCLEOTIDE SEQUENCE [LARGE SCALE GENOMIC DNA]</scope>
    <source>
        <strain evidence="1 2">TBZ9</strain>
    </source>
</reference>
<protein>
    <submittedName>
        <fullName evidence="1">Uncharacterized protein</fullName>
    </submittedName>
</protein>
<dbReference type="RefSeq" id="WP_171702242.1">
    <property type="nucleotide sequence ID" value="NZ_JABFHI010000003.1"/>
</dbReference>
<proteinExistence type="predicted"/>
<name>A0A7Y3XAZ1_9GAMM</name>